<feature type="chain" id="PRO_5039567624" evidence="5">
    <location>
        <begin position="22"/>
        <end position="460"/>
    </location>
</feature>
<proteinExistence type="inferred from homology"/>
<comment type="similarity">
    <text evidence="2">Belongs to the bacterial solute-binding protein 1 family.</text>
</comment>
<evidence type="ECO:0000256" key="2">
    <source>
        <dbReference type="ARBA" id="ARBA00008520"/>
    </source>
</evidence>
<dbReference type="CDD" id="cd14748">
    <property type="entry name" value="PBP2_UgpB"/>
    <property type="match status" value="1"/>
</dbReference>
<comment type="caution">
    <text evidence="6">The sequence shown here is derived from an EMBL/GenBank/DDBJ whole genome shotgun (WGS) entry which is preliminary data.</text>
</comment>
<evidence type="ECO:0000256" key="3">
    <source>
        <dbReference type="ARBA" id="ARBA00022448"/>
    </source>
</evidence>
<sequence>MRKKVIAGFMAALMAASLVTGCGSGGSDGGDGGSSGVTEIVFWHPMGGVQQTALDNIVNEFNETVGAEKGIKVTTVYQGANTELAKKLKAAVQAKDMDGLPDITTMSSGETGYMKDLDLAVKAQQIFDIGSIGLSADDFQEGMLNSLAYEGEAVGLPFSSSAILFYYNKDAFREAGLDPEKAPQTIEELGEYSKQLTKTEGSEIAQYGFGYAADSWVVASWVGQQDTDGQGYSLFGDNNNGHDGVMTKVVFDENGTMKHFLEVYKAAAETGNFKYKEDDPVNNLSAGNITMTLASSASLTTVMDSVGDKFELGVAALPRVDENATGSVTFGGNAVYPIDKGNEDKLNATYEFLKYFYTDEAQLEWHSGTGYLPVTNSTYESDAYAQFIAENPQFAVAADCVAESDPNVQEAMCGVAGTILTIVKDGIMNCLDGSLTVDEAVQTMAEESNTAIQDYNDANY</sequence>
<keyword evidence="4 5" id="KW-0732">Signal</keyword>
<organism evidence="6 7">
    <name type="scientific">Candidatus Mediterraneibacter tabaqchaliae</name>
    <dbReference type="NCBI Taxonomy" id="2838689"/>
    <lineage>
        <taxon>Bacteria</taxon>
        <taxon>Bacillati</taxon>
        <taxon>Bacillota</taxon>
        <taxon>Clostridia</taxon>
        <taxon>Lachnospirales</taxon>
        <taxon>Lachnospiraceae</taxon>
        <taxon>Mediterraneibacter</taxon>
    </lineage>
</organism>
<dbReference type="AlphaFoldDB" id="A0A9D2U0X4"/>
<dbReference type="Pfam" id="PF13416">
    <property type="entry name" value="SBP_bac_8"/>
    <property type="match status" value="1"/>
</dbReference>
<evidence type="ECO:0000313" key="7">
    <source>
        <dbReference type="Proteomes" id="UP000823897"/>
    </source>
</evidence>
<dbReference type="PROSITE" id="PS51257">
    <property type="entry name" value="PROKAR_LIPOPROTEIN"/>
    <property type="match status" value="1"/>
</dbReference>
<evidence type="ECO:0000256" key="5">
    <source>
        <dbReference type="SAM" id="SignalP"/>
    </source>
</evidence>
<reference evidence="6" key="2">
    <citation type="submission" date="2021-04" db="EMBL/GenBank/DDBJ databases">
        <authorList>
            <person name="Gilroy R."/>
        </authorList>
    </citation>
    <scope>NUCLEOTIDE SEQUENCE</scope>
    <source>
        <strain evidence="6">ChiGjej3B3-11674</strain>
    </source>
</reference>
<keyword evidence="3" id="KW-0813">Transport</keyword>
<dbReference type="Proteomes" id="UP000823897">
    <property type="component" value="Unassembled WGS sequence"/>
</dbReference>
<dbReference type="PANTHER" id="PTHR43649:SF31">
    <property type="entry name" value="SN-GLYCEROL-3-PHOSPHATE-BINDING PERIPLASMIC PROTEIN UGPB"/>
    <property type="match status" value="1"/>
</dbReference>
<protein>
    <submittedName>
        <fullName evidence="6">ABC transporter substrate-binding protein</fullName>
    </submittedName>
</protein>
<dbReference type="SUPFAM" id="SSF53850">
    <property type="entry name" value="Periplasmic binding protein-like II"/>
    <property type="match status" value="1"/>
</dbReference>
<dbReference type="InterPro" id="IPR006059">
    <property type="entry name" value="SBP"/>
</dbReference>
<evidence type="ECO:0000256" key="1">
    <source>
        <dbReference type="ARBA" id="ARBA00004196"/>
    </source>
</evidence>
<dbReference type="Gene3D" id="3.40.190.10">
    <property type="entry name" value="Periplasmic binding protein-like II"/>
    <property type="match status" value="2"/>
</dbReference>
<comment type="subcellular location">
    <subcellularLocation>
        <location evidence="1">Cell envelope</location>
    </subcellularLocation>
</comment>
<dbReference type="EMBL" id="DWUV01000059">
    <property type="protein sequence ID" value="HJD33520.1"/>
    <property type="molecule type" value="Genomic_DNA"/>
</dbReference>
<evidence type="ECO:0000256" key="4">
    <source>
        <dbReference type="ARBA" id="ARBA00022729"/>
    </source>
</evidence>
<feature type="signal peptide" evidence="5">
    <location>
        <begin position="1"/>
        <end position="21"/>
    </location>
</feature>
<reference evidence="6" key="1">
    <citation type="journal article" date="2021" name="PeerJ">
        <title>Extensive microbial diversity within the chicken gut microbiome revealed by metagenomics and culture.</title>
        <authorList>
            <person name="Gilroy R."/>
            <person name="Ravi A."/>
            <person name="Getino M."/>
            <person name="Pursley I."/>
            <person name="Horton D.L."/>
            <person name="Alikhan N.F."/>
            <person name="Baker D."/>
            <person name="Gharbi K."/>
            <person name="Hall N."/>
            <person name="Watson M."/>
            <person name="Adriaenssens E.M."/>
            <person name="Foster-Nyarko E."/>
            <person name="Jarju S."/>
            <person name="Secka A."/>
            <person name="Antonio M."/>
            <person name="Oren A."/>
            <person name="Chaudhuri R.R."/>
            <person name="La Ragione R."/>
            <person name="Hildebrand F."/>
            <person name="Pallen M.J."/>
        </authorList>
    </citation>
    <scope>NUCLEOTIDE SEQUENCE</scope>
    <source>
        <strain evidence="6">ChiGjej3B3-11674</strain>
    </source>
</reference>
<evidence type="ECO:0000313" key="6">
    <source>
        <dbReference type="EMBL" id="HJD33520.1"/>
    </source>
</evidence>
<name>A0A9D2U0X4_9FIRM</name>
<accession>A0A9D2U0X4</accession>
<dbReference type="GO" id="GO:0030313">
    <property type="term" value="C:cell envelope"/>
    <property type="evidence" value="ECO:0007669"/>
    <property type="project" value="UniProtKB-SubCell"/>
</dbReference>
<dbReference type="PANTHER" id="PTHR43649">
    <property type="entry name" value="ARABINOSE-BINDING PROTEIN-RELATED"/>
    <property type="match status" value="1"/>
</dbReference>
<gene>
    <name evidence="6" type="ORF">H9911_03125</name>
</gene>
<dbReference type="InterPro" id="IPR050490">
    <property type="entry name" value="Bact_solute-bd_prot1"/>
</dbReference>